<reference evidence="1" key="1">
    <citation type="submission" date="2021-01" db="EMBL/GenBank/DDBJ databases">
        <authorList>
            <consortium name="Genoscope - CEA"/>
            <person name="William W."/>
        </authorList>
    </citation>
    <scope>NUCLEOTIDE SEQUENCE</scope>
</reference>
<protein>
    <submittedName>
        <fullName evidence="1">(rape) hypothetical protein</fullName>
    </submittedName>
</protein>
<name>A0A816K1R1_BRANA</name>
<dbReference type="EMBL" id="HG994366">
    <property type="protein sequence ID" value="CAF1885593.1"/>
    <property type="molecule type" value="Genomic_DNA"/>
</dbReference>
<sequence length="102" mass="11124">MNTTRESASPILKVGEAILESTAILLTPPFSFSTQILLRFATARFAAGESLFVIGFGIARTCLVSSRDLPSVIERDRVNLRVRNADLIAVELCNHIESSCVD</sequence>
<organism evidence="1">
    <name type="scientific">Brassica napus</name>
    <name type="common">Rape</name>
    <dbReference type="NCBI Taxonomy" id="3708"/>
    <lineage>
        <taxon>Eukaryota</taxon>
        <taxon>Viridiplantae</taxon>
        <taxon>Streptophyta</taxon>
        <taxon>Embryophyta</taxon>
        <taxon>Tracheophyta</taxon>
        <taxon>Spermatophyta</taxon>
        <taxon>Magnoliopsida</taxon>
        <taxon>eudicotyledons</taxon>
        <taxon>Gunneridae</taxon>
        <taxon>Pentapetalae</taxon>
        <taxon>rosids</taxon>
        <taxon>malvids</taxon>
        <taxon>Brassicales</taxon>
        <taxon>Brassicaceae</taxon>
        <taxon>Brassiceae</taxon>
        <taxon>Brassica</taxon>
    </lineage>
</organism>
<proteinExistence type="predicted"/>
<dbReference type="Proteomes" id="UP001295469">
    <property type="component" value="Chromosome C02"/>
</dbReference>
<gene>
    <name evidence="1" type="ORF">DARMORV10_C02P07340.1</name>
</gene>
<evidence type="ECO:0000313" key="1">
    <source>
        <dbReference type="EMBL" id="CAF1885593.1"/>
    </source>
</evidence>
<accession>A0A816K1R1</accession>
<dbReference type="AlphaFoldDB" id="A0A816K1R1"/>